<evidence type="ECO:0000313" key="2">
    <source>
        <dbReference type="EMBL" id="WVZ03040.1"/>
    </source>
</evidence>
<evidence type="ECO:0008006" key="4">
    <source>
        <dbReference type="Google" id="ProtNLM"/>
    </source>
</evidence>
<keyword evidence="3" id="KW-1185">Reference proteome</keyword>
<dbReference type="AlphaFoldDB" id="A0AAQ3N606"/>
<dbReference type="InterPro" id="IPR012677">
    <property type="entry name" value="Nucleotide-bd_a/b_plait_sf"/>
</dbReference>
<name>A0AAQ3N606_VIGMU</name>
<organism evidence="2 3">
    <name type="scientific">Vigna mungo</name>
    <name type="common">Black gram</name>
    <name type="synonym">Phaseolus mungo</name>
    <dbReference type="NCBI Taxonomy" id="3915"/>
    <lineage>
        <taxon>Eukaryota</taxon>
        <taxon>Viridiplantae</taxon>
        <taxon>Streptophyta</taxon>
        <taxon>Embryophyta</taxon>
        <taxon>Tracheophyta</taxon>
        <taxon>Spermatophyta</taxon>
        <taxon>Magnoliopsida</taxon>
        <taxon>eudicotyledons</taxon>
        <taxon>Gunneridae</taxon>
        <taxon>Pentapetalae</taxon>
        <taxon>rosids</taxon>
        <taxon>fabids</taxon>
        <taxon>Fabales</taxon>
        <taxon>Fabaceae</taxon>
        <taxon>Papilionoideae</taxon>
        <taxon>50 kb inversion clade</taxon>
        <taxon>NPAAA clade</taxon>
        <taxon>indigoferoid/millettioid clade</taxon>
        <taxon>Phaseoleae</taxon>
        <taxon>Vigna</taxon>
    </lineage>
</organism>
<feature type="region of interest" description="Disordered" evidence="1">
    <location>
        <begin position="31"/>
        <end position="121"/>
    </location>
</feature>
<dbReference type="GO" id="GO:0003676">
    <property type="term" value="F:nucleic acid binding"/>
    <property type="evidence" value="ECO:0007669"/>
    <property type="project" value="InterPro"/>
</dbReference>
<reference evidence="2 3" key="1">
    <citation type="journal article" date="2023" name="Life. Sci Alliance">
        <title>Evolutionary insights into 3D genome organization and epigenetic landscape of Vigna mungo.</title>
        <authorList>
            <person name="Junaid A."/>
            <person name="Singh B."/>
            <person name="Bhatia S."/>
        </authorList>
    </citation>
    <scope>NUCLEOTIDE SEQUENCE [LARGE SCALE GENOMIC DNA]</scope>
    <source>
        <strain evidence="2">Urdbean</strain>
    </source>
</reference>
<gene>
    <name evidence="2" type="ORF">V8G54_023846</name>
</gene>
<evidence type="ECO:0000313" key="3">
    <source>
        <dbReference type="Proteomes" id="UP001374535"/>
    </source>
</evidence>
<accession>A0AAQ3N606</accession>
<dbReference type="Gene3D" id="3.30.70.330">
    <property type="match status" value="1"/>
</dbReference>
<dbReference type="EMBL" id="CP144694">
    <property type="protein sequence ID" value="WVZ03040.1"/>
    <property type="molecule type" value="Genomic_DNA"/>
</dbReference>
<evidence type="ECO:0000256" key="1">
    <source>
        <dbReference type="SAM" id="MobiDB-lite"/>
    </source>
</evidence>
<protein>
    <recommendedName>
        <fullName evidence="4">RRM domain-containing protein</fullName>
    </recommendedName>
</protein>
<sequence length="126" mass="12205">MRFAYMDFGDADSISKALELHETELGGYTLTVDEAKPRDNQASGGRGGGGGRFGGRGGSGGRFGGSGGGRFGGSGGGRFGGSGGGRFGGSGRGGGGGRFGGRGGGGRGRGPPNRSMAEGTGIFVFC</sequence>
<dbReference type="Proteomes" id="UP001374535">
    <property type="component" value="Chromosome 7"/>
</dbReference>
<dbReference type="SUPFAM" id="SSF54928">
    <property type="entry name" value="RNA-binding domain, RBD"/>
    <property type="match status" value="1"/>
</dbReference>
<proteinExistence type="predicted"/>
<dbReference type="InterPro" id="IPR035979">
    <property type="entry name" value="RBD_domain_sf"/>
</dbReference>
<feature type="compositionally biased region" description="Gly residues" evidence="1">
    <location>
        <begin position="44"/>
        <end position="109"/>
    </location>
</feature>